<name>A0A915JQZ3_ROMCU</name>
<reference evidence="2" key="1">
    <citation type="submission" date="2022-11" db="UniProtKB">
        <authorList>
            <consortium name="WormBaseParasite"/>
        </authorList>
    </citation>
    <scope>IDENTIFICATION</scope>
</reference>
<sequence length="67" mass="7969">MNPNIEKENIARYGIVLQQEIQIFFNSSLQRGLLSHQLLNMLFRIHAEERPHAFGEFFRFSQVDHVI</sequence>
<evidence type="ECO:0000313" key="1">
    <source>
        <dbReference type="Proteomes" id="UP000887565"/>
    </source>
</evidence>
<accession>A0A915JQZ3</accession>
<dbReference type="Proteomes" id="UP000887565">
    <property type="component" value="Unplaced"/>
</dbReference>
<proteinExistence type="predicted"/>
<evidence type="ECO:0000313" key="2">
    <source>
        <dbReference type="WBParaSite" id="nRc.2.0.1.t28518-RA"/>
    </source>
</evidence>
<organism evidence="1 2">
    <name type="scientific">Romanomermis culicivorax</name>
    <name type="common">Nematode worm</name>
    <dbReference type="NCBI Taxonomy" id="13658"/>
    <lineage>
        <taxon>Eukaryota</taxon>
        <taxon>Metazoa</taxon>
        <taxon>Ecdysozoa</taxon>
        <taxon>Nematoda</taxon>
        <taxon>Enoplea</taxon>
        <taxon>Dorylaimia</taxon>
        <taxon>Mermithida</taxon>
        <taxon>Mermithoidea</taxon>
        <taxon>Mermithidae</taxon>
        <taxon>Romanomermis</taxon>
    </lineage>
</organism>
<keyword evidence="1" id="KW-1185">Reference proteome</keyword>
<protein>
    <submittedName>
        <fullName evidence="2">Uncharacterized protein</fullName>
    </submittedName>
</protein>
<dbReference type="WBParaSite" id="nRc.2.0.1.t28518-RA">
    <property type="protein sequence ID" value="nRc.2.0.1.t28518-RA"/>
    <property type="gene ID" value="nRc.2.0.1.g28518"/>
</dbReference>
<dbReference type="AlphaFoldDB" id="A0A915JQZ3"/>